<gene>
    <name evidence="1" type="ORF">NIOZUU157_00013</name>
</gene>
<name>A0A7S9STT6_9VIRU</name>
<protein>
    <submittedName>
        <fullName evidence="1">Uncharacterized protein</fullName>
    </submittedName>
</protein>
<reference evidence="1" key="1">
    <citation type="submission" date="2020-08" db="EMBL/GenBank/DDBJ databases">
        <title>Bridging the membrane lipid divide: bacteria of the FCB group superphylum have the potential to synthesize archaeal ether lipids.</title>
        <authorList>
            <person name="Villanueva L."/>
            <person name="von Meijenfeldt F.A.B."/>
            <person name="Westbye A.B."/>
            <person name="Yadav S."/>
            <person name="Hopmans E.C."/>
            <person name="Dutilh B.E."/>
            <person name="Sinninghe Damste J.S."/>
        </authorList>
    </citation>
    <scope>NUCLEOTIDE SEQUENCE</scope>
    <source>
        <strain evidence="1">NIOZ-UU157</strain>
    </source>
</reference>
<dbReference type="InterPro" id="IPR053143">
    <property type="entry name" value="Arylsulfate_ST"/>
</dbReference>
<accession>A0A7S9STT6</accession>
<dbReference type="PANTHER" id="PTHR35340">
    <property type="entry name" value="PQQ ENZYME REPEAT PROTEIN-RELATED"/>
    <property type="match status" value="1"/>
</dbReference>
<dbReference type="EMBL" id="MW030533">
    <property type="protein sequence ID" value="QPI16133.1"/>
    <property type="molecule type" value="Genomic_DNA"/>
</dbReference>
<dbReference type="Pfam" id="PF05935">
    <property type="entry name" value="Arylsulfotrans"/>
    <property type="match status" value="1"/>
</dbReference>
<evidence type="ECO:0000313" key="1">
    <source>
        <dbReference type="EMBL" id="QPI16133.1"/>
    </source>
</evidence>
<sequence>MKKLLLMLLCLPSLVFSQVNYTVTVNTPDAWQANLFYQLGGPPIKPVKIIDPSITELYSQDMGMKGWDFKVNYNNKISYFDRTSNGWFIMDSLQNEVDSVYCLNGYTADNHDFLALANGNYVLFAYDEQPYAMDTVVAGGDPNAMVEGLIIQELDANHNLVFEWKSWDHFHVTDNAYLSPWTGANLPFIHANAIDIDFDGHFLVSCRGLDEITKIHRTTGEVIWRWGGTQNEFAFVNDYPFTHQHAIRSLGNNRYLLYDNGNYSAQYTGTINISRAVEYELDTNLMEATKVWEFVHPDSLYTPSIGGAQRLPNGNTLVNFGNLQWLNTGSIVTEVDANNQIVFQLEYANGGNLYRAQKFDWFFYTPTLGCIDSLACNYDPLVNIDDGSCVYSVIWQQTYSICDGDSVVIGSSIYNTTGNYIDSLNASNGCDSIVYTYLFVDQNTTSYDTLSVNASIVWNGMPLNVSGDYSATLINSVGCDSIANLNLIITTTSLFDITQNKNNLVQITDMLGQENPYRRNTPLFYIYDDGTVEKRIIIE</sequence>
<organism evidence="1">
    <name type="scientific">Virus NIOZ-UU157</name>
    <dbReference type="NCBI Taxonomy" id="2763269"/>
    <lineage>
        <taxon>Viruses</taxon>
    </lineage>
</organism>
<proteinExistence type="predicted"/>
<dbReference type="InterPro" id="IPR010262">
    <property type="entry name" value="Arylsulfotransferase_bact"/>
</dbReference>
<dbReference type="PANTHER" id="PTHR35340:SF5">
    <property type="entry name" value="ASST-DOMAIN-CONTAINING PROTEIN"/>
    <property type="match status" value="1"/>
</dbReference>
<dbReference type="GO" id="GO:0004062">
    <property type="term" value="F:aryl sulfotransferase activity"/>
    <property type="evidence" value="ECO:0007669"/>
    <property type="project" value="InterPro"/>
</dbReference>